<evidence type="ECO:0000256" key="1">
    <source>
        <dbReference type="ARBA" id="ARBA00006987"/>
    </source>
</evidence>
<dbReference type="RefSeq" id="WP_309902860.1">
    <property type="nucleotide sequence ID" value="NZ_JAVDRF010000005.1"/>
</dbReference>
<dbReference type="EMBL" id="JAVDRF010000005">
    <property type="protein sequence ID" value="MDR6537185.1"/>
    <property type="molecule type" value="Genomic_DNA"/>
</dbReference>
<dbReference type="Gene3D" id="3.40.190.150">
    <property type="entry name" value="Bordetella uptake gene, domain 1"/>
    <property type="match status" value="1"/>
</dbReference>
<gene>
    <name evidence="3" type="ORF">J2739_002958</name>
</gene>
<organism evidence="3 4">
    <name type="scientific">Variovorax soli</name>
    <dbReference type="NCBI Taxonomy" id="376815"/>
    <lineage>
        <taxon>Bacteria</taxon>
        <taxon>Pseudomonadati</taxon>
        <taxon>Pseudomonadota</taxon>
        <taxon>Betaproteobacteria</taxon>
        <taxon>Burkholderiales</taxon>
        <taxon>Comamonadaceae</taxon>
        <taxon>Variovorax</taxon>
    </lineage>
</organism>
<dbReference type="PANTHER" id="PTHR42928">
    <property type="entry name" value="TRICARBOXYLATE-BINDING PROTEIN"/>
    <property type="match status" value="1"/>
</dbReference>
<comment type="similarity">
    <text evidence="1">Belongs to the UPF0065 (bug) family.</text>
</comment>
<reference evidence="3 4" key="1">
    <citation type="submission" date="2023-07" db="EMBL/GenBank/DDBJ databases">
        <title>Sorghum-associated microbial communities from plants grown in Nebraska, USA.</title>
        <authorList>
            <person name="Schachtman D."/>
        </authorList>
    </citation>
    <scope>NUCLEOTIDE SEQUENCE [LARGE SCALE GENOMIC DNA]</scope>
    <source>
        <strain evidence="3 4">DS1781</strain>
    </source>
</reference>
<dbReference type="Proteomes" id="UP001184230">
    <property type="component" value="Unassembled WGS sequence"/>
</dbReference>
<protein>
    <submittedName>
        <fullName evidence="3">Tripartite-type tricarboxylate transporter receptor subunit TctC</fullName>
    </submittedName>
</protein>
<dbReference type="CDD" id="cd07012">
    <property type="entry name" value="PBP2_Bug_TTT"/>
    <property type="match status" value="1"/>
</dbReference>
<comment type="caution">
    <text evidence="3">The sequence shown here is derived from an EMBL/GenBank/DDBJ whole genome shotgun (WGS) entry which is preliminary data.</text>
</comment>
<dbReference type="InterPro" id="IPR042100">
    <property type="entry name" value="Bug_dom1"/>
</dbReference>
<accession>A0ABU1NFE0</accession>
<evidence type="ECO:0000256" key="2">
    <source>
        <dbReference type="SAM" id="SignalP"/>
    </source>
</evidence>
<evidence type="ECO:0000313" key="3">
    <source>
        <dbReference type="EMBL" id="MDR6537185.1"/>
    </source>
</evidence>
<proteinExistence type="inferred from homology"/>
<dbReference type="Pfam" id="PF03401">
    <property type="entry name" value="TctC"/>
    <property type="match status" value="1"/>
</dbReference>
<dbReference type="Gene3D" id="3.40.190.10">
    <property type="entry name" value="Periplasmic binding protein-like II"/>
    <property type="match status" value="1"/>
</dbReference>
<dbReference type="SUPFAM" id="SSF53850">
    <property type="entry name" value="Periplasmic binding protein-like II"/>
    <property type="match status" value="1"/>
</dbReference>
<keyword evidence="4" id="KW-1185">Reference proteome</keyword>
<keyword evidence="2" id="KW-0732">Signal</keyword>
<name>A0ABU1NFE0_9BURK</name>
<dbReference type="InterPro" id="IPR005064">
    <property type="entry name" value="BUG"/>
</dbReference>
<dbReference type="PIRSF" id="PIRSF017082">
    <property type="entry name" value="YflP"/>
    <property type="match status" value="1"/>
</dbReference>
<feature type="chain" id="PRO_5046670543" evidence="2">
    <location>
        <begin position="27"/>
        <end position="327"/>
    </location>
</feature>
<sequence>MNTKFLAGAAMAALCALGGPAATAWAQDAGNFPARPIKIMLGFPPGGSTDSPMRVLAEDVSKILKQPVVIENKPGAAGLMPAQLLQSAQPDGYTIGVIPANLFRLPYTGTMNWSPASDLRYVIGLTSFVYGIVVPAASPIKNIDDYVAYAKAHPGELTYATPGAYLAQHLAMEQLARIKNIQLSHVPFKGTSESLQAVVGAHVMSAAETSGWGPYVESGKLRLLVTFGEKRMSRFPDVPTLKEAGIDIPPPSAAWGLAAPKNTPPAVVAKLHDAFKQAMEQPGFRNALAQYYMEPVYMSSARYQQFAAESTQREKQMLDAIGFVREK</sequence>
<feature type="signal peptide" evidence="2">
    <location>
        <begin position="1"/>
        <end position="26"/>
    </location>
</feature>
<dbReference type="PANTHER" id="PTHR42928:SF5">
    <property type="entry name" value="BLR1237 PROTEIN"/>
    <property type="match status" value="1"/>
</dbReference>
<evidence type="ECO:0000313" key="4">
    <source>
        <dbReference type="Proteomes" id="UP001184230"/>
    </source>
</evidence>
<keyword evidence="3" id="KW-0675">Receptor</keyword>